<proteinExistence type="predicted"/>
<feature type="transmembrane region" description="Helical" evidence="1">
    <location>
        <begin position="6"/>
        <end position="25"/>
    </location>
</feature>
<keyword evidence="1" id="KW-1133">Transmembrane helix</keyword>
<dbReference type="AlphaFoldDB" id="A0A6H2A361"/>
<evidence type="ECO:0008006" key="3">
    <source>
        <dbReference type="Google" id="ProtNLM"/>
    </source>
</evidence>
<evidence type="ECO:0000313" key="2">
    <source>
        <dbReference type="EMBL" id="QJA54081.1"/>
    </source>
</evidence>
<gene>
    <name evidence="2" type="ORF">TM448A04293_0006</name>
</gene>
<accession>A0A6H2A361</accession>
<name>A0A6H2A361_9ZZZZ</name>
<reference evidence="2" key="1">
    <citation type="submission" date="2020-03" db="EMBL/GenBank/DDBJ databases">
        <title>The deep terrestrial virosphere.</title>
        <authorList>
            <person name="Holmfeldt K."/>
            <person name="Nilsson E."/>
            <person name="Simone D."/>
            <person name="Lopez-Fernandez M."/>
            <person name="Wu X."/>
            <person name="de Brujin I."/>
            <person name="Lundin D."/>
            <person name="Andersson A."/>
            <person name="Bertilsson S."/>
            <person name="Dopson M."/>
        </authorList>
    </citation>
    <scope>NUCLEOTIDE SEQUENCE</scope>
    <source>
        <strain evidence="2">TM448A04293</strain>
    </source>
</reference>
<dbReference type="EMBL" id="MT144475">
    <property type="protein sequence ID" value="QJA54081.1"/>
    <property type="molecule type" value="Genomic_DNA"/>
</dbReference>
<sequence>METSFILSTYGLLIIAFIGMLTHFLKKKIKGENVEAIISYFKGHFKTVLLAIIATWVGWLSYVSLLMTGQIADVFAVFAIGYLCDSFFNKYESK</sequence>
<organism evidence="2">
    <name type="scientific">viral metagenome</name>
    <dbReference type="NCBI Taxonomy" id="1070528"/>
    <lineage>
        <taxon>unclassified sequences</taxon>
        <taxon>metagenomes</taxon>
        <taxon>organismal metagenomes</taxon>
    </lineage>
</organism>
<keyword evidence="1" id="KW-0472">Membrane</keyword>
<feature type="transmembrane region" description="Helical" evidence="1">
    <location>
        <begin position="71"/>
        <end position="88"/>
    </location>
</feature>
<keyword evidence="1" id="KW-0812">Transmembrane</keyword>
<protein>
    <recommendedName>
        <fullName evidence="3">Holin</fullName>
    </recommendedName>
</protein>
<feature type="transmembrane region" description="Helical" evidence="1">
    <location>
        <begin position="45"/>
        <end position="65"/>
    </location>
</feature>
<evidence type="ECO:0000256" key="1">
    <source>
        <dbReference type="SAM" id="Phobius"/>
    </source>
</evidence>